<proteinExistence type="predicted"/>
<evidence type="ECO:0000313" key="3">
    <source>
        <dbReference type="Proteomes" id="UP000187209"/>
    </source>
</evidence>
<feature type="compositionally biased region" description="Basic and acidic residues" evidence="1">
    <location>
        <begin position="27"/>
        <end position="49"/>
    </location>
</feature>
<dbReference type="EMBL" id="MPUH01000431">
    <property type="protein sequence ID" value="OMJ80276.1"/>
    <property type="molecule type" value="Genomic_DNA"/>
</dbReference>
<dbReference type="AlphaFoldDB" id="A0A1R2BU43"/>
<gene>
    <name evidence="2" type="ORF">SteCoe_19537</name>
</gene>
<feature type="region of interest" description="Disordered" evidence="1">
    <location>
        <begin position="1"/>
        <end position="72"/>
    </location>
</feature>
<dbReference type="OrthoDB" id="325701at2759"/>
<dbReference type="Proteomes" id="UP000187209">
    <property type="component" value="Unassembled WGS sequence"/>
</dbReference>
<name>A0A1R2BU43_9CILI</name>
<evidence type="ECO:0000313" key="2">
    <source>
        <dbReference type="EMBL" id="OMJ80276.1"/>
    </source>
</evidence>
<evidence type="ECO:0000256" key="1">
    <source>
        <dbReference type="SAM" id="MobiDB-lite"/>
    </source>
</evidence>
<keyword evidence="3" id="KW-1185">Reference proteome</keyword>
<comment type="caution">
    <text evidence="2">The sequence shown here is derived from an EMBL/GenBank/DDBJ whole genome shotgun (WGS) entry which is preliminary data.</text>
</comment>
<protein>
    <submittedName>
        <fullName evidence="2">Uncharacterized protein</fullName>
    </submittedName>
</protein>
<feature type="compositionally biased region" description="Basic and acidic residues" evidence="1">
    <location>
        <begin position="1"/>
        <end position="17"/>
    </location>
</feature>
<reference evidence="2 3" key="1">
    <citation type="submission" date="2016-11" db="EMBL/GenBank/DDBJ databases">
        <title>The macronuclear genome of Stentor coeruleus: a giant cell with tiny introns.</title>
        <authorList>
            <person name="Slabodnick M."/>
            <person name="Ruby J.G."/>
            <person name="Reiff S.B."/>
            <person name="Swart E.C."/>
            <person name="Gosai S."/>
            <person name="Prabakaran S."/>
            <person name="Witkowska E."/>
            <person name="Larue G.E."/>
            <person name="Fisher S."/>
            <person name="Freeman R.M."/>
            <person name="Gunawardena J."/>
            <person name="Chu W."/>
            <person name="Stover N.A."/>
            <person name="Gregory B.D."/>
            <person name="Nowacki M."/>
            <person name="Derisi J."/>
            <person name="Roy S.W."/>
            <person name="Marshall W.F."/>
            <person name="Sood P."/>
        </authorList>
    </citation>
    <scope>NUCLEOTIDE SEQUENCE [LARGE SCALE GENOMIC DNA]</scope>
    <source>
        <strain evidence="2">WM001</strain>
    </source>
</reference>
<accession>A0A1R2BU43</accession>
<organism evidence="2 3">
    <name type="scientific">Stentor coeruleus</name>
    <dbReference type="NCBI Taxonomy" id="5963"/>
    <lineage>
        <taxon>Eukaryota</taxon>
        <taxon>Sar</taxon>
        <taxon>Alveolata</taxon>
        <taxon>Ciliophora</taxon>
        <taxon>Postciliodesmatophora</taxon>
        <taxon>Heterotrichea</taxon>
        <taxon>Heterotrichida</taxon>
        <taxon>Stentoridae</taxon>
        <taxon>Stentor</taxon>
    </lineage>
</organism>
<sequence length="239" mass="28708">MRNSYNDRHNFDKEMYDRLNQNKPPSRRQERNPIYEEEQEPPRELHQEYEPMPSSKKKNRMLARGDFSDKNQGTFAFSYDDHEDYRPSKKCFNKYEVDPIKPPDYIPPSNFKRQDRNPITQGDYLREPEQRFRSDHISNVFNTAPPEPYAEKRGVYYDKNKSSVFDQYIPEPRTMKSQNYSETSNIIQYKYAPNYKDNEVTSKPSNISYDKQDSKQYDDLKSFADVMKEKRNSSNIFFS</sequence>